<dbReference type="Gene3D" id="1.10.472.10">
    <property type="entry name" value="Cyclin-like"/>
    <property type="match status" value="2"/>
</dbReference>
<feature type="domain" description="Cyclin-like" evidence="5">
    <location>
        <begin position="250"/>
        <end position="333"/>
    </location>
</feature>
<reference evidence="7" key="2">
    <citation type="submission" date="2022-10" db="EMBL/GenBank/DDBJ databases">
        <authorList>
            <consortium name="ENA_rothamsted_submissions"/>
            <consortium name="culmorum"/>
            <person name="King R."/>
        </authorList>
    </citation>
    <scope>NUCLEOTIDE SEQUENCE</scope>
</reference>
<comment type="similarity">
    <text evidence="4">Belongs to the cyclin family.</text>
</comment>
<dbReference type="InterPro" id="IPR006671">
    <property type="entry name" value="Cyclin_N"/>
</dbReference>
<keyword evidence="2 4" id="KW-0195">Cyclin</keyword>
<dbReference type="EMBL" id="OU896714">
    <property type="protein sequence ID" value="CAG9824600.1"/>
    <property type="molecule type" value="Genomic_DNA"/>
</dbReference>
<dbReference type="AlphaFoldDB" id="A0A9N9SJE6"/>
<evidence type="ECO:0000256" key="4">
    <source>
        <dbReference type="RuleBase" id="RU000383"/>
    </source>
</evidence>
<dbReference type="Proteomes" id="UP001153737">
    <property type="component" value="Chromosome 8"/>
</dbReference>
<gene>
    <name evidence="7" type="ORF">PHAECO_LOCUS11824</name>
</gene>
<dbReference type="InterPro" id="IPR048258">
    <property type="entry name" value="Cyclins_cyclin-box"/>
</dbReference>
<evidence type="ECO:0000313" key="7">
    <source>
        <dbReference type="EMBL" id="CAG9824600.1"/>
    </source>
</evidence>
<dbReference type="InterPro" id="IPR013763">
    <property type="entry name" value="Cyclin-like_dom"/>
</dbReference>
<evidence type="ECO:0000313" key="8">
    <source>
        <dbReference type="Proteomes" id="UP001153737"/>
    </source>
</evidence>
<keyword evidence="1" id="KW-0132">Cell division</keyword>
<feature type="domain" description="Cyclin-like" evidence="5">
    <location>
        <begin position="153"/>
        <end position="237"/>
    </location>
</feature>
<dbReference type="SMART" id="SM00385">
    <property type="entry name" value="CYCLIN"/>
    <property type="match status" value="2"/>
</dbReference>
<dbReference type="InterPro" id="IPR036915">
    <property type="entry name" value="Cyclin-like_sf"/>
</dbReference>
<evidence type="ECO:0000256" key="3">
    <source>
        <dbReference type="ARBA" id="ARBA00023306"/>
    </source>
</evidence>
<evidence type="ECO:0000256" key="1">
    <source>
        <dbReference type="ARBA" id="ARBA00022618"/>
    </source>
</evidence>
<keyword evidence="3" id="KW-0131">Cell cycle</keyword>
<name>A0A9N9SJE6_PHACE</name>
<sequence>MANFQIHEDVENDYPHVAAKKLLTAHAEGNKHGQKKHFLENRETLRMIENGTRVDGKKVKLWKNDNEKEIIKQEQKNQPEVEELFLKVEKENKLLRPKKERDSFPLSLLHNDEYKQEIWRYLRYMEESSSRPKSSYMMKQVDINWQSRSILIDWLSSVAEEYKFCDETFHLSVNYIDRFLNHISVVRQKFQLVGAAAMMVATKMEEYQPIDSREWSYLTGDTFSPKQVLKMEQLILKVLNYKMHAPTIHGFIQQLSTDYGIDEKTLHLAMYLSELVLLEGATYLDHYPSKLASACVALARFLLSKRQAWPGELRRASGYSLAELGPVVRRQHETFRNSPTRELKAIRTKYSSPKFSRVALVRPRNLVGDEFDKEE</sequence>
<dbReference type="PIRSF" id="PIRSF001771">
    <property type="entry name" value="Cyclin_A_B_D_E"/>
    <property type="match status" value="1"/>
</dbReference>
<feature type="domain" description="Cyclin C-terminal" evidence="6">
    <location>
        <begin position="246"/>
        <end position="363"/>
    </location>
</feature>
<evidence type="ECO:0000259" key="6">
    <source>
        <dbReference type="SMART" id="SM01332"/>
    </source>
</evidence>
<dbReference type="GO" id="GO:0051301">
    <property type="term" value="P:cell division"/>
    <property type="evidence" value="ECO:0007669"/>
    <property type="project" value="UniProtKB-KW"/>
</dbReference>
<dbReference type="GO" id="GO:0005634">
    <property type="term" value="C:nucleus"/>
    <property type="evidence" value="ECO:0007669"/>
    <property type="project" value="UniProtKB-ARBA"/>
</dbReference>
<evidence type="ECO:0000259" key="5">
    <source>
        <dbReference type="SMART" id="SM00385"/>
    </source>
</evidence>
<dbReference type="FunFam" id="1.10.472.10:FF:000001">
    <property type="entry name" value="G2/mitotic-specific cyclin"/>
    <property type="match status" value="1"/>
</dbReference>
<dbReference type="InterPro" id="IPR004367">
    <property type="entry name" value="Cyclin_C-dom"/>
</dbReference>
<dbReference type="SUPFAM" id="SSF47954">
    <property type="entry name" value="Cyclin-like"/>
    <property type="match status" value="2"/>
</dbReference>
<protein>
    <recommendedName>
        <fullName evidence="9">Cyclin N-terminal domain-containing protein</fullName>
    </recommendedName>
</protein>
<dbReference type="InterPro" id="IPR046965">
    <property type="entry name" value="Cyclin_A/B-like"/>
</dbReference>
<keyword evidence="8" id="KW-1185">Reference proteome</keyword>
<reference evidence="7" key="1">
    <citation type="submission" date="2022-01" db="EMBL/GenBank/DDBJ databases">
        <authorList>
            <person name="King R."/>
        </authorList>
    </citation>
    <scope>NUCLEOTIDE SEQUENCE</scope>
</reference>
<dbReference type="Pfam" id="PF02984">
    <property type="entry name" value="Cyclin_C"/>
    <property type="match status" value="1"/>
</dbReference>
<dbReference type="SMART" id="SM01332">
    <property type="entry name" value="Cyclin_C"/>
    <property type="match status" value="1"/>
</dbReference>
<evidence type="ECO:0000256" key="2">
    <source>
        <dbReference type="ARBA" id="ARBA00023127"/>
    </source>
</evidence>
<evidence type="ECO:0008006" key="9">
    <source>
        <dbReference type="Google" id="ProtNLM"/>
    </source>
</evidence>
<dbReference type="OrthoDB" id="5590282at2759"/>
<dbReference type="GO" id="GO:0044772">
    <property type="term" value="P:mitotic cell cycle phase transition"/>
    <property type="evidence" value="ECO:0007669"/>
    <property type="project" value="InterPro"/>
</dbReference>
<dbReference type="InterPro" id="IPR039361">
    <property type="entry name" value="Cyclin"/>
</dbReference>
<organism evidence="7 8">
    <name type="scientific">Phaedon cochleariae</name>
    <name type="common">Mustard beetle</name>
    <dbReference type="NCBI Taxonomy" id="80249"/>
    <lineage>
        <taxon>Eukaryota</taxon>
        <taxon>Metazoa</taxon>
        <taxon>Ecdysozoa</taxon>
        <taxon>Arthropoda</taxon>
        <taxon>Hexapoda</taxon>
        <taxon>Insecta</taxon>
        <taxon>Pterygota</taxon>
        <taxon>Neoptera</taxon>
        <taxon>Endopterygota</taxon>
        <taxon>Coleoptera</taxon>
        <taxon>Polyphaga</taxon>
        <taxon>Cucujiformia</taxon>
        <taxon>Chrysomeloidea</taxon>
        <taxon>Chrysomelidae</taxon>
        <taxon>Chrysomelinae</taxon>
        <taxon>Chrysomelini</taxon>
        <taxon>Phaedon</taxon>
    </lineage>
</organism>
<dbReference type="PROSITE" id="PS00292">
    <property type="entry name" value="CYCLINS"/>
    <property type="match status" value="1"/>
</dbReference>
<accession>A0A9N9SJE6</accession>
<dbReference type="PANTHER" id="PTHR10177">
    <property type="entry name" value="CYCLINS"/>
    <property type="match status" value="1"/>
</dbReference>
<proteinExistence type="inferred from homology"/>
<dbReference type="Pfam" id="PF00134">
    <property type="entry name" value="Cyclin_N"/>
    <property type="match status" value="1"/>
</dbReference>
<dbReference type="GO" id="GO:0016538">
    <property type="term" value="F:cyclin-dependent protein serine/threonine kinase regulator activity"/>
    <property type="evidence" value="ECO:0007669"/>
    <property type="project" value="InterPro"/>
</dbReference>